<gene>
    <name evidence="3" type="ORF">SAMN05421870_11968</name>
</gene>
<dbReference type="STRING" id="943816.AN217_21810"/>
<keyword evidence="4" id="KW-1185">Reference proteome</keyword>
<dbReference type="PANTHER" id="PTHR38441">
    <property type="entry name" value="INTEGRAL MEMBRANE PROTEIN-RELATED"/>
    <property type="match status" value="1"/>
</dbReference>
<evidence type="ECO:0000256" key="2">
    <source>
        <dbReference type="SAM" id="Phobius"/>
    </source>
</evidence>
<feature type="transmembrane region" description="Helical" evidence="2">
    <location>
        <begin position="73"/>
        <end position="99"/>
    </location>
</feature>
<keyword evidence="2" id="KW-1133">Transmembrane helix</keyword>
<name>A0A1H9WPN9_9ACTN</name>
<organism evidence="3 4">
    <name type="scientific">Streptomyces qinglanensis</name>
    <dbReference type="NCBI Taxonomy" id="943816"/>
    <lineage>
        <taxon>Bacteria</taxon>
        <taxon>Bacillati</taxon>
        <taxon>Actinomycetota</taxon>
        <taxon>Actinomycetes</taxon>
        <taxon>Kitasatosporales</taxon>
        <taxon>Streptomycetaceae</taxon>
        <taxon>Streptomyces</taxon>
    </lineage>
</organism>
<evidence type="ECO:0000313" key="3">
    <source>
        <dbReference type="EMBL" id="SES35749.1"/>
    </source>
</evidence>
<evidence type="ECO:0000313" key="4">
    <source>
        <dbReference type="Proteomes" id="UP000182841"/>
    </source>
</evidence>
<dbReference type="AlphaFoldDB" id="A0A1H9WPN9"/>
<dbReference type="RefSeq" id="WP_239501935.1">
    <property type="nucleotide sequence ID" value="NZ_FOGO01000019.1"/>
</dbReference>
<sequence length="173" mass="18709">MRAFWGMRIDDPWYDVLATGGAEVHGTPPGTPLQQAGPPPPRREPAPPAAYGVYPTVQRSAAFQQVRRRYRRFALPVSAAFLLWYLGYVVLAVCAPGLMARSVAGVLNVGMVAGLAQFATTFLLTWLYTRHARLRRDRLALELRWETQDMARSAVAAAGPGGAASGTAGEAAR</sequence>
<dbReference type="EMBL" id="FOGO01000019">
    <property type="protein sequence ID" value="SES35749.1"/>
    <property type="molecule type" value="Genomic_DNA"/>
</dbReference>
<accession>A0A1H9WPN9</accession>
<evidence type="ECO:0000256" key="1">
    <source>
        <dbReference type="SAM" id="MobiDB-lite"/>
    </source>
</evidence>
<protein>
    <submittedName>
        <fullName evidence="3">Uncharacterized membrane protein, DUF485 family</fullName>
    </submittedName>
</protein>
<dbReference type="Proteomes" id="UP000182841">
    <property type="component" value="Unassembled WGS sequence"/>
</dbReference>
<keyword evidence="2" id="KW-0472">Membrane</keyword>
<reference evidence="4" key="1">
    <citation type="submission" date="2016-10" db="EMBL/GenBank/DDBJ databases">
        <authorList>
            <person name="Varghese N."/>
            <person name="Submissions S."/>
        </authorList>
    </citation>
    <scope>NUCLEOTIDE SEQUENCE [LARGE SCALE GENOMIC DNA]</scope>
    <source>
        <strain evidence="4">CGMCC 4.6825</strain>
    </source>
</reference>
<feature type="region of interest" description="Disordered" evidence="1">
    <location>
        <begin position="25"/>
        <end position="48"/>
    </location>
</feature>
<feature type="transmembrane region" description="Helical" evidence="2">
    <location>
        <begin position="105"/>
        <end position="128"/>
    </location>
</feature>
<keyword evidence="2" id="KW-0812">Transmembrane</keyword>
<dbReference type="InterPro" id="IPR007436">
    <property type="entry name" value="DUF485"/>
</dbReference>
<dbReference type="PANTHER" id="PTHR38441:SF1">
    <property type="entry name" value="MEMBRANE PROTEIN"/>
    <property type="match status" value="1"/>
</dbReference>
<dbReference type="Pfam" id="PF04341">
    <property type="entry name" value="DUF485"/>
    <property type="match status" value="1"/>
</dbReference>
<proteinExistence type="predicted"/>